<proteinExistence type="predicted"/>
<dbReference type="GO" id="GO:0005829">
    <property type="term" value="C:cytosol"/>
    <property type="evidence" value="ECO:0007669"/>
    <property type="project" value="GOC"/>
</dbReference>
<dbReference type="GO" id="GO:0042147">
    <property type="term" value="P:retrograde transport, endosome to Golgi"/>
    <property type="evidence" value="ECO:0007669"/>
    <property type="project" value="InterPro"/>
</dbReference>
<dbReference type="PROSITE" id="PS50195">
    <property type="entry name" value="PX"/>
    <property type="match status" value="1"/>
</dbReference>
<accession>A0A1Y1WKT1</accession>
<dbReference type="GO" id="GO:0006623">
    <property type="term" value="P:protein targeting to vacuole"/>
    <property type="evidence" value="ECO:0007669"/>
    <property type="project" value="TreeGrafter"/>
</dbReference>
<dbReference type="RefSeq" id="XP_040746905.1">
    <property type="nucleotide sequence ID" value="XM_040889380.1"/>
</dbReference>
<feature type="domain" description="PX" evidence="4">
    <location>
        <begin position="237"/>
        <end position="410"/>
    </location>
</feature>
<sequence>MSDLFDVLDPGGNSTVNSGLGAGLPGMSATSIRNCLDNVVLPPIYTMAYSATMKAGGGAITRDALQQLLSMTDIPRESISRILMTAEPSGGGGILTQRDFNLALAMAAMAQKNMSPTLESVAFHKDDLPLPDISGLQEFAAKAAGAVSGVAAGAAFPDDSGDPWSSVTKTKAAAVGTATAAIGAVSVSDSAVAGSDGAAVKKERSAESNGRASVSSANTGAVSVPTINMEAVQWQLDLEDVKIQESAEKGGLVFKHTNYEVSTRSFGAMVVRRYNDFFWISNYLVKRYPYRILPNIPPKGFPDNRIKGLTRFACAIQRTPFLSRDPLVIQFFSNTDEFSRIVKIGNFDQDAEQFDAKDEAGNTPLSEVNQTYQSFEDYYQRIMRDEERCRTQITALEKIARYKQAIGDELYAYSDTLRTRNMPGESRTGDPQFHRHTAGKRRLDSNLNELSMNFGDASLLEKSEGEVIKTISAEHLRRLYDIVVAMKLLMDRLRLADRRKEIQRVNERAEVSQKALDAMTGRSPSGSGTATPVSFDRAAAERLERTLQEDMNELSRLEGEQRCVEVRFYQELAKYRCYDSFLQTLYHRMVEEQIKHHTLALNAWKQAILTADDLPANPMDFIS</sequence>
<dbReference type="Gene3D" id="3.30.1520.10">
    <property type="entry name" value="Phox-like domain"/>
    <property type="match status" value="1"/>
</dbReference>
<feature type="compositionally biased region" description="Polar residues" evidence="3">
    <location>
        <begin position="522"/>
        <end position="532"/>
    </location>
</feature>
<evidence type="ECO:0000313" key="5">
    <source>
        <dbReference type="EMBL" id="ORX73694.1"/>
    </source>
</evidence>
<evidence type="ECO:0000256" key="2">
    <source>
        <dbReference type="ARBA" id="ARBA00014268"/>
    </source>
</evidence>
<dbReference type="EMBL" id="MCFD01000001">
    <property type="protein sequence ID" value="ORX73694.1"/>
    <property type="molecule type" value="Genomic_DNA"/>
</dbReference>
<dbReference type="GO" id="GO:0005768">
    <property type="term" value="C:endosome"/>
    <property type="evidence" value="ECO:0007669"/>
    <property type="project" value="TreeGrafter"/>
</dbReference>
<organism evidence="5 6">
    <name type="scientific">Linderina pennispora</name>
    <dbReference type="NCBI Taxonomy" id="61395"/>
    <lineage>
        <taxon>Eukaryota</taxon>
        <taxon>Fungi</taxon>
        <taxon>Fungi incertae sedis</taxon>
        <taxon>Zoopagomycota</taxon>
        <taxon>Kickxellomycotina</taxon>
        <taxon>Kickxellomycetes</taxon>
        <taxon>Kickxellales</taxon>
        <taxon>Kickxellaceae</taxon>
        <taxon>Linderina</taxon>
    </lineage>
</organism>
<dbReference type="GO" id="GO:0016020">
    <property type="term" value="C:membrane"/>
    <property type="evidence" value="ECO:0007669"/>
    <property type="project" value="UniProtKB-SubCell"/>
</dbReference>
<dbReference type="InterPro" id="IPR036871">
    <property type="entry name" value="PX_dom_sf"/>
</dbReference>
<dbReference type="OrthoDB" id="10064318at2759"/>
<dbReference type="AlphaFoldDB" id="A0A1Y1WKT1"/>
<dbReference type="PANTHER" id="PTHR47554">
    <property type="entry name" value="SORTING NEXIN MVP1"/>
    <property type="match status" value="1"/>
</dbReference>
<dbReference type="Proteomes" id="UP000193922">
    <property type="component" value="Unassembled WGS sequence"/>
</dbReference>
<reference evidence="5 6" key="1">
    <citation type="submission" date="2016-07" db="EMBL/GenBank/DDBJ databases">
        <title>Pervasive Adenine N6-methylation of Active Genes in Fungi.</title>
        <authorList>
            <consortium name="DOE Joint Genome Institute"/>
            <person name="Mondo S.J."/>
            <person name="Dannebaum R.O."/>
            <person name="Kuo R.C."/>
            <person name="Labutti K."/>
            <person name="Haridas S."/>
            <person name="Kuo A."/>
            <person name="Salamov A."/>
            <person name="Ahrendt S.R."/>
            <person name="Lipzen A."/>
            <person name="Sullivan W."/>
            <person name="Andreopoulos W.B."/>
            <person name="Clum A."/>
            <person name="Lindquist E."/>
            <person name="Daum C."/>
            <person name="Ramamoorthy G.K."/>
            <person name="Gryganskyi A."/>
            <person name="Culley D."/>
            <person name="Magnuson J.K."/>
            <person name="James T.Y."/>
            <person name="O'Malley M.A."/>
            <person name="Stajich J.E."/>
            <person name="Spatafora J.W."/>
            <person name="Visel A."/>
            <person name="Grigoriev I.V."/>
        </authorList>
    </citation>
    <scope>NUCLEOTIDE SEQUENCE [LARGE SCALE GENOMIC DNA]</scope>
    <source>
        <strain evidence="5 6">ATCC 12442</strain>
    </source>
</reference>
<dbReference type="SUPFAM" id="SSF64268">
    <property type="entry name" value="PX domain"/>
    <property type="match status" value="1"/>
</dbReference>
<dbReference type="InterPro" id="IPR001683">
    <property type="entry name" value="PX_dom"/>
</dbReference>
<dbReference type="InterPro" id="IPR028662">
    <property type="entry name" value="SNX8/Mvp1"/>
</dbReference>
<name>A0A1Y1WKT1_9FUNG</name>
<dbReference type="Pfam" id="PF00787">
    <property type="entry name" value="PX"/>
    <property type="match status" value="1"/>
</dbReference>
<comment type="caution">
    <text evidence="5">The sequence shown here is derived from an EMBL/GenBank/DDBJ whole genome shotgun (WGS) entry which is preliminary data.</text>
</comment>
<dbReference type="SMART" id="SM00312">
    <property type="entry name" value="PX"/>
    <property type="match status" value="1"/>
</dbReference>
<dbReference type="GeneID" id="63806028"/>
<feature type="region of interest" description="Disordered" evidence="3">
    <location>
        <begin position="513"/>
        <end position="534"/>
    </location>
</feature>
<evidence type="ECO:0000259" key="4">
    <source>
        <dbReference type="PROSITE" id="PS50195"/>
    </source>
</evidence>
<evidence type="ECO:0000313" key="6">
    <source>
        <dbReference type="Proteomes" id="UP000193922"/>
    </source>
</evidence>
<gene>
    <name evidence="5" type="ORF">DL89DRAFT_2760</name>
</gene>
<dbReference type="STRING" id="61395.A0A1Y1WKT1"/>
<evidence type="ECO:0000256" key="1">
    <source>
        <dbReference type="ARBA" id="ARBA00004287"/>
    </source>
</evidence>
<protein>
    <recommendedName>
        <fullName evidence="2">Sorting nexin MVP1</fullName>
    </recommendedName>
</protein>
<dbReference type="PANTHER" id="PTHR47554:SF1">
    <property type="entry name" value="SORTING NEXIN MVP1"/>
    <property type="match status" value="1"/>
</dbReference>
<evidence type="ECO:0000256" key="3">
    <source>
        <dbReference type="SAM" id="MobiDB-lite"/>
    </source>
</evidence>
<dbReference type="Gene3D" id="1.10.238.10">
    <property type="entry name" value="EF-hand"/>
    <property type="match status" value="1"/>
</dbReference>
<comment type="subcellular location">
    <subcellularLocation>
        <location evidence="1">Membrane</location>
        <topology evidence="1">Peripheral membrane protein</topology>
        <orientation evidence="1">Cytoplasmic side</orientation>
    </subcellularLocation>
</comment>
<keyword evidence="6" id="KW-1185">Reference proteome</keyword>
<dbReference type="GO" id="GO:0032266">
    <property type="term" value="F:phosphatidylinositol-3-phosphate binding"/>
    <property type="evidence" value="ECO:0007669"/>
    <property type="project" value="TreeGrafter"/>
</dbReference>